<feature type="compositionally biased region" description="Low complexity" evidence="1">
    <location>
        <begin position="265"/>
        <end position="285"/>
    </location>
</feature>
<dbReference type="GO" id="GO:0008270">
    <property type="term" value="F:zinc ion binding"/>
    <property type="evidence" value="ECO:0007669"/>
    <property type="project" value="InterPro"/>
</dbReference>
<dbReference type="OrthoDB" id="4036575at2759"/>
<dbReference type="STRING" id="644223.C4QYP4"/>
<name>C4QYP4_KOMPG</name>
<evidence type="ECO:0000259" key="2">
    <source>
        <dbReference type="PROSITE" id="PS50048"/>
    </source>
</evidence>
<dbReference type="SUPFAM" id="SSF57701">
    <property type="entry name" value="Zn2/Cys6 DNA-binding domain"/>
    <property type="match status" value="2"/>
</dbReference>
<dbReference type="KEGG" id="ppa:PAS_chr1-4_0516"/>
<feature type="region of interest" description="Disordered" evidence="1">
    <location>
        <begin position="95"/>
        <end position="142"/>
    </location>
</feature>
<feature type="region of interest" description="Disordered" evidence="1">
    <location>
        <begin position="1"/>
        <end position="21"/>
    </location>
</feature>
<dbReference type="HOGENOM" id="CLU_963105_0_0_1"/>
<dbReference type="InterPro" id="IPR036864">
    <property type="entry name" value="Zn2-C6_fun-type_DNA-bd_sf"/>
</dbReference>
<feature type="compositionally biased region" description="Low complexity" evidence="1">
    <location>
        <begin position="95"/>
        <end position="105"/>
    </location>
</feature>
<evidence type="ECO:0000256" key="1">
    <source>
        <dbReference type="SAM" id="MobiDB-lite"/>
    </source>
</evidence>
<dbReference type="InParanoid" id="C4QYP4"/>
<dbReference type="OMA" id="FKSCQNC"/>
<organism evidence="3 4">
    <name type="scientific">Komagataella phaffii (strain GS115 / ATCC 20864)</name>
    <name type="common">Yeast</name>
    <name type="synonym">Pichia pastoris</name>
    <dbReference type="NCBI Taxonomy" id="644223"/>
    <lineage>
        <taxon>Eukaryota</taxon>
        <taxon>Fungi</taxon>
        <taxon>Dikarya</taxon>
        <taxon>Ascomycota</taxon>
        <taxon>Saccharomycotina</taxon>
        <taxon>Pichiomycetes</taxon>
        <taxon>Pichiales</taxon>
        <taxon>Pichiaceae</taxon>
        <taxon>Komagataella</taxon>
    </lineage>
</organism>
<reference evidence="3 4" key="1">
    <citation type="journal article" date="2009" name="Nat. Biotechnol.">
        <title>Genome sequence of the recombinant protein production host Pichia pastoris.</title>
        <authorList>
            <person name="De Schutter K."/>
            <person name="Lin Y.C."/>
            <person name="Tiels P."/>
            <person name="Van Hecke A."/>
            <person name="Glinka S."/>
            <person name="Weber-Lehmann J."/>
            <person name="Rouze P."/>
            <person name="Van de Peer Y."/>
            <person name="Callewaert N."/>
        </authorList>
    </citation>
    <scope>NUCLEOTIDE SEQUENCE [LARGE SCALE GENOMIC DNA]</scope>
    <source>
        <strain evidence="4">GS115 / ATCC 20864</strain>
    </source>
</reference>
<dbReference type="InterPro" id="IPR001138">
    <property type="entry name" value="Zn2Cys6_DnaBD"/>
</dbReference>
<protein>
    <submittedName>
        <fullName evidence="3">Transcription factor</fullName>
    </submittedName>
</protein>
<dbReference type="SMR" id="C4QYP4"/>
<feature type="domain" description="Zn(2)-C6 fungal-type" evidence="2">
    <location>
        <begin position="297"/>
        <end position="329"/>
    </location>
</feature>
<dbReference type="GeneID" id="8197100"/>
<dbReference type="eggNOG" id="ENOG502S235">
    <property type="taxonomic scope" value="Eukaryota"/>
</dbReference>
<dbReference type="Proteomes" id="UP000000314">
    <property type="component" value="Chromosome 1"/>
</dbReference>
<evidence type="ECO:0000313" key="3">
    <source>
        <dbReference type="EMBL" id="CAY68368.1"/>
    </source>
</evidence>
<dbReference type="PROSITE" id="PS00463">
    <property type="entry name" value="ZN2_CY6_FUNGAL_1"/>
    <property type="match status" value="1"/>
</dbReference>
<dbReference type="GO" id="GO:0000981">
    <property type="term" value="F:DNA-binding transcription factor activity, RNA polymerase II-specific"/>
    <property type="evidence" value="ECO:0007669"/>
    <property type="project" value="InterPro"/>
</dbReference>
<evidence type="ECO:0000313" key="4">
    <source>
        <dbReference type="Proteomes" id="UP000000314"/>
    </source>
</evidence>
<feature type="compositionally biased region" description="Polar residues" evidence="1">
    <location>
        <begin position="111"/>
        <end position="120"/>
    </location>
</feature>
<dbReference type="PROSITE" id="PS50048">
    <property type="entry name" value="ZN2_CY6_FUNGAL_2"/>
    <property type="match status" value="1"/>
</dbReference>
<dbReference type="CDD" id="cd00067">
    <property type="entry name" value="GAL4"/>
    <property type="match status" value="1"/>
</dbReference>
<dbReference type="RefSeq" id="XP_002490648.1">
    <property type="nucleotide sequence ID" value="XM_002490603.1"/>
</dbReference>
<feature type="region of interest" description="Disordered" evidence="1">
    <location>
        <begin position="251"/>
        <end position="288"/>
    </location>
</feature>
<dbReference type="EMBL" id="FN392319">
    <property type="protein sequence ID" value="CAY68368.1"/>
    <property type="molecule type" value="Genomic_DNA"/>
</dbReference>
<proteinExistence type="predicted"/>
<dbReference type="Gene3D" id="4.10.240.10">
    <property type="entry name" value="Zn(2)-C6 fungal-type DNA-binding domain"/>
    <property type="match status" value="1"/>
</dbReference>
<keyword evidence="4" id="KW-1185">Reference proteome</keyword>
<sequence>MSASQFMKLPSLQPSSEQNALPPLRSLAAGLFPTRLMSENSLSMQHNSSAFLDSYSLSRGSLSPPMSQGLESIGRRSLPSLPTFSFGDVRNNSLTSTSSRASSLSGDDVESTPSVPNSPGSIHAPGSISSLRGKRRQRSGPSCDACRVRKVKCDAEIIISDYQDLSIDEKLMFDKNTQDNQTFQLSNGFTILKTLVNIKSSRDEKYIKYRSCTACNNRTLKCCFSKGFTRNDIVKYNKFKSESSDEECSVAKRAKTAQTTPPPSTNFDSSSSSLSPKSTLTAPSSVTPPLLPARRSSCLNCRSKKIKCARLEDSERCTHCDKKDLCCSFE</sequence>
<gene>
    <name evidence="3" type="ordered locus">PAS_chr1-4_0516</name>
</gene>
<accession>C4QYP4</accession>
<dbReference type="AlphaFoldDB" id="C4QYP4"/>